<name>A0ACC0RCL5_9HYPO</name>
<evidence type="ECO:0000313" key="2">
    <source>
        <dbReference type="Proteomes" id="UP001065298"/>
    </source>
</evidence>
<gene>
    <name evidence="1" type="ORF">NCS57_00017700</name>
</gene>
<proteinExistence type="predicted"/>
<evidence type="ECO:0000313" key="1">
    <source>
        <dbReference type="EMBL" id="KAI8683532.1"/>
    </source>
</evidence>
<protein>
    <submittedName>
        <fullName evidence="1">Uncharacterized protein</fullName>
    </submittedName>
</protein>
<dbReference type="Proteomes" id="UP001065298">
    <property type="component" value="Chromosome 1"/>
</dbReference>
<dbReference type="EMBL" id="CM046503">
    <property type="protein sequence ID" value="KAI8683532.1"/>
    <property type="molecule type" value="Genomic_DNA"/>
</dbReference>
<sequence>MCRLPGSDSHPSRGHRRCLKGVFSLPGSVAVSLLSSLSNLSSSSLSLTLNTTFTKHILWSETPTTSNMKLSAITFLALAAGAIAAPAPAPEAEVAPQEEKREASPGYASYGDYKGAGENLPSYPSYGTYGAKPKPKPKPKPAPKKPAPKKYTNYGSYNYKKYGSYGSYKREEVEKREAEPEVEVEVEKREAEPEAEVEVDVEKREASPGYASYGDYKGAGENLPSYPSYGTYGAKPKPKPKPKPAPKKYTTYGSYSYKKYGSYGAYKRTTDWIKSWF</sequence>
<keyword evidence="2" id="KW-1185">Reference proteome</keyword>
<comment type="caution">
    <text evidence="1">The sequence shown here is derived from an EMBL/GenBank/DDBJ whole genome shotgun (WGS) entry which is preliminary data.</text>
</comment>
<accession>A0ACC0RCL5</accession>
<reference evidence="1" key="1">
    <citation type="submission" date="2022-06" db="EMBL/GenBank/DDBJ databases">
        <title>Fusarium solani species complex genomes reveal bases of compartmentalisation and animal pathogenesis.</title>
        <authorList>
            <person name="Tsai I.J."/>
        </authorList>
    </citation>
    <scope>NUCLEOTIDE SEQUENCE</scope>
    <source>
        <strain evidence="1">Fu6.1</strain>
    </source>
</reference>
<organism evidence="1 2">
    <name type="scientific">Fusarium keratoplasticum</name>
    <dbReference type="NCBI Taxonomy" id="1328300"/>
    <lineage>
        <taxon>Eukaryota</taxon>
        <taxon>Fungi</taxon>
        <taxon>Dikarya</taxon>
        <taxon>Ascomycota</taxon>
        <taxon>Pezizomycotina</taxon>
        <taxon>Sordariomycetes</taxon>
        <taxon>Hypocreomycetidae</taxon>
        <taxon>Hypocreales</taxon>
        <taxon>Nectriaceae</taxon>
        <taxon>Fusarium</taxon>
        <taxon>Fusarium solani species complex</taxon>
    </lineage>
</organism>